<sequence>MKNKVFIADGATWIWNWIEDTYPDSIQIVDYFHAKQHLCEFANEYFKEKENAKKWIDIQGDVLKTKGVSPVSKKILGASPRGI</sequence>
<dbReference type="AlphaFoldDB" id="A0A3B0TFZ1"/>
<evidence type="ECO:0008006" key="2">
    <source>
        <dbReference type="Google" id="ProtNLM"/>
    </source>
</evidence>
<name>A0A3B0TFZ1_9ZZZZ</name>
<proteinExistence type="predicted"/>
<dbReference type="EMBL" id="UOEL01000102">
    <property type="protein sequence ID" value="VAW13382.1"/>
    <property type="molecule type" value="Genomic_DNA"/>
</dbReference>
<organism evidence="1">
    <name type="scientific">hydrothermal vent metagenome</name>
    <dbReference type="NCBI Taxonomy" id="652676"/>
    <lineage>
        <taxon>unclassified sequences</taxon>
        <taxon>metagenomes</taxon>
        <taxon>ecological metagenomes</taxon>
    </lineage>
</organism>
<protein>
    <recommendedName>
        <fullName evidence="2">Transposase IS204/IS1001/IS1096/IS1165 DDE domain-containing protein</fullName>
    </recommendedName>
</protein>
<gene>
    <name evidence="1" type="ORF">MNBD_BACTEROID03-315</name>
</gene>
<reference evidence="1" key="1">
    <citation type="submission" date="2018-06" db="EMBL/GenBank/DDBJ databases">
        <authorList>
            <person name="Zhirakovskaya E."/>
        </authorList>
    </citation>
    <scope>NUCLEOTIDE SEQUENCE</scope>
</reference>
<accession>A0A3B0TFZ1</accession>
<evidence type="ECO:0000313" key="1">
    <source>
        <dbReference type="EMBL" id="VAW13382.1"/>
    </source>
</evidence>